<accession>A0ABX8JJM0</accession>
<keyword evidence="3" id="KW-1185">Reference proteome</keyword>
<dbReference type="EMBL" id="CP076723">
    <property type="protein sequence ID" value="QWV95670.1"/>
    <property type="molecule type" value="Genomic_DNA"/>
</dbReference>
<dbReference type="Pfam" id="PF04371">
    <property type="entry name" value="PAD_porph"/>
    <property type="match status" value="1"/>
</dbReference>
<dbReference type="PANTHER" id="PTHR31377">
    <property type="entry name" value="AGMATINE DEIMINASE-RELATED"/>
    <property type="match status" value="1"/>
</dbReference>
<evidence type="ECO:0000313" key="3">
    <source>
        <dbReference type="Proteomes" id="UP000683557"/>
    </source>
</evidence>
<gene>
    <name evidence="2" type="ORF">KP004_08390</name>
</gene>
<reference evidence="2 3" key="1">
    <citation type="submission" date="2021-06" db="EMBL/GenBank/DDBJ databases">
        <title>Gemonas diversity in paddy soil.</title>
        <authorList>
            <person name="Liu G."/>
        </authorList>
    </citation>
    <scope>NUCLEOTIDE SEQUENCE [LARGE SCALE GENOMIC DNA]</scope>
    <source>
        <strain evidence="2 3">RG10</strain>
    </source>
</reference>
<organism evidence="2 3">
    <name type="scientific">Geomonas oryzisoli</name>
    <dbReference type="NCBI Taxonomy" id="2847992"/>
    <lineage>
        <taxon>Bacteria</taxon>
        <taxon>Pseudomonadati</taxon>
        <taxon>Thermodesulfobacteriota</taxon>
        <taxon>Desulfuromonadia</taxon>
        <taxon>Geobacterales</taxon>
        <taxon>Geobacteraceae</taxon>
        <taxon>Geomonas</taxon>
    </lineage>
</organism>
<proteinExistence type="predicted"/>
<protein>
    <submittedName>
        <fullName evidence="2">Agmatine deiminase family protein</fullName>
    </submittedName>
</protein>
<keyword evidence="1" id="KW-0378">Hydrolase</keyword>
<name>A0ABX8JJM0_9BACT</name>
<evidence type="ECO:0000313" key="2">
    <source>
        <dbReference type="EMBL" id="QWV95670.1"/>
    </source>
</evidence>
<sequence length="392" mass="44220">MRRWRASYRNRRWKQSPFSFKAFNLIGFARYVTFFVRQYPGRRAVEAGDHVNQNRRLPAEWELQDGVLMAWPHEQSDWFPYLDQVRPVFAAIVSAISQFEKVVVAADDPDQVREELQAAGADLDQVRLLPVETNDTWARDFGPITVLEDGAPRLLNFGFNGWGLKFPSDLDNRINKRLQALGVWNAPLDTVGLILEGGSIESDGKGTILTTEECLMNDNRNPHLTREELEEELHGLFGSDRFLWLSNGYLAGDDTDSHVDTLARICPDDTIAYVRCDDPEDEHYPALKAMEEEILAFRTRGGRPYRAIPLPWPAAVYDEEGQRLPATYANFLVINGAVLVPTYNDSKDAAALVAVGEAFPGYEVIGIDCLPLILQHGSLHCVTMQMPKGTLR</sequence>
<dbReference type="PANTHER" id="PTHR31377:SF0">
    <property type="entry name" value="AGMATINE DEIMINASE-RELATED"/>
    <property type="match status" value="1"/>
</dbReference>
<dbReference type="InterPro" id="IPR007466">
    <property type="entry name" value="Peptidyl-Arg-deiminase_porph"/>
</dbReference>
<dbReference type="Proteomes" id="UP000683557">
    <property type="component" value="Chromosome"/>
</dbReference>
<evidence type="ECO:0000256" key="1">
    <source>
        <dbReference type="ARBA" id="ARBA00022801"/>
    </source>
</evidence>